<keyword evidence="7 10" id="KW-0342">GTP-binding</keyword>
<evidence type="ECO:0000256" key="8">
    <source>
        <dbReference type="ARBA" id="ARBA00023210"/>
    </source>
</evidence>
<evidence type="ECO:0000256" key="1">
    <source>
        <dbReference type="ARBA" id="ARBA00001946"/>
    </source>
</evidence>
<dbReference type="NCBIfam" id="TIGR03598">
    <property type="entry name" value="GTPase_YsxC"/>
    <property type="match status" value="1"/>
</dbReference>
<comment type="cofactor">
    <cofactor evidence="1">
        <name>Mg(2+)</name>
        <dbReference type="ChEBI" id="CHEBI:18420"/>
    </cofactor>
</comment>
<dbReference type="Pfam" id="PF01926">
    <property type="entry name" value="MMR_HSR1"/>
    <property type="match status" value="1"/>
</dbReference>
<comment type="caution">
    <text evidence="12">The sequence shown here is derived from an EMBL/GenBank/DDBJ whole genome shotgun (WGS) entry which is preliminary data.</text>
</comment>
<sequence>MAEESFRIVESSYLLSAVKLSQCKKDDLKEIAFIGRSNVGKSSLINSLCNHRGLAMVSREPGKTRTINYFSIRSKQAVDGAGDAGESEQNWYLVDLPGYGFAKTGHENRDAWSGFIADYAANSRHLALMCLLIDLRHPQLPIDKKAYQWLRGLGMPLQVIGTKADKLGQSDRQKNIRTIAHEYPGDYPPLMYSSKNHLNRQALLQVIQSFVVDPQEAPHA</sequence>
<dbReference type="AlphaFoldDB" id="A0A841R4Z6"/>
<dbReference type="PANTHER" id="PTHR11649">
    <property type="entry name" value="MSS1/TRME-RELATED GTP-BINDING PROTEIN"/>
    <property type="match status" value="1"/>
</dbReference>
<evidence type="ECO:0000313" key="12">
    <source>
        <dbReference type="EMBL" id="MBB6477612.1"/>
    </source>
</evidence>
<accession>A0A841R4Z6</accession>
<evidence type="ECO:0000313" key="13">
    <source>
        <dbReference type="Proteomes" id="UP000591941"/>
    </source>
</evidence>
<dbReference type="SUPFAM" id="SSF52540">
    <property type="entry name" value="P-loop containing nucleoside triphosphate hydrolases"/>
    <property type="match status" value="1"/>
</dbReference>
<name>A0A841R4Z6_9FIRM</name>
<evidence type="ECO:0000256" key="10">
    <source>
        <dbReference type="HAMAP-Rule" id="MF_00321"/>
    </source>
</evidence>
<comment type="similarity">
    <text evidence="2 10">Belongs to the TRAFAC class TrmE-Era-EngA-EngB-Septin-like GTPase superfamily. EngB GTPase family.</text>
</comment>
<dbReference type="InterPro" id="IPR019987">
    <property type="entry name" value="GTP-bd_ribosome_bio_YsxC"/>
</dbReference>
<keyword evidence="4" id="KW-0479">Metal-binding</keyword>
<evidence type="ECO:0000256" key="6">
    <source>
        <dbReference type="ARBA" id="ARBA00022842"/>
    </source>
</evidence>
<organism evidence="12 13">
    <name type="scientific">Negativicoccus succinicivorans</name>
    <dbReference type="NCBI Taxonomy" id="620903"/>
    <lineage>
        <taxon>Bacteria</taxon>
        <taxon>Bacillati</taxon>
        <taxon>Bacillota</taxon>
        <taxon>Negativicutes</taxon>
        <taxon>Veillonellales</taxon>
        <taxon>Veillonellaceae</taxon>
        <taxon>Negativicoccus</taxon>
    </lineage>
</organism>
<keyword evidence="8 10" id="KW-0717">Septation</keyword>
<evidence type="ECO:0000256" key="2">
    <source>
        <dbReference type="ARBA" id="ARBA00009638"/>
    </source>
</evidence>
<dbReference type="Gene3D" id="3.40.50.300">
    <property type="entry name" value="P-loop containing nucleotide triphosphate hydrolases"/>
    <property type="match status" value="1"/>
</dbReference>
<evidence type="ECO:0000256" key="3">
    <source>
        <dbReference type="ARBA" id="ARBA00022618"/>
    </source>
</evidence>
<evidence type="ECO:0000259" key="11">
    <source>
        <dbReference type="PROSITE" id="PS51706"/>
    </source>
</evidence>
<dbReference type="GO" id="GO:0000917">
    <property type="term" value="P:division septum assembly"/>
    <property type="evidence" value="ECO:0007669"/>
    <property type="project" value="UniProtKB-KW"/>
</dbReference>
<dbReference type="CDD" id="cd01876">
    <property type="entry name" value="YihA_EngB"/>
    <property type="match status" value="1"/>
</dbReference>
<dbReference type="GO" id="GO:0046872">
    <property type="term" value="F:metal ion binding"/>
    <property type="evidence" value="ECO:0007669"/>
    <property type="project" value="UniProtKB-KW"/>
</dbReference>
<dbReference type="InterPro" id="IPR027417">
    <property type="entry name" value="P-loop_NTPase"/>
</dbReference>
<dbReference type="OrthoDB" id="9804921at2"/>
<dbReference type="PROSITE" id="PS51706">
    <property type="entry name" value="G_ENGB"/>
    <property type="match status" value="1"/>
</dbReference>
<dbReference type="InterPro" id="IPR030393">
    <property type="entry name" value="G_ENGB_dom"/>
</dbReference>
<dbReference type="EMBL" id="JACHHI010000002">
    <property type="protein sequence ID" value="MBB6477612.1"/>
    <property type="molecule type" value="Genomic_DNA"/>
</dbReference>
<dbReference type="HAMAP" id="MF_00321">
    <property type="entry name" value="GTPase_EngB"/>
    <property type="match status" value="1"/>
</dbReference>
<comment type="function">
    <text evidence="10">Necessary for normal cell division and for the maintenance of normal septation.</text>
</comment>
<proteinExistence type="inferred from homology"/>
<evidence type="ECO:0000256" key="7">
    <source>
        <dbReference type="ARBA" id="ARBA00023134"/>
    </source>
</evidence>
<feature type="domain" description="EngB-type G" evidence="11">
    <location>
        <begin position="27"/>
        <end position="213"/>
    </location>
</feature>
<protein>
    <recommendedName>
        <fullName evidence="10">Probable GTP-binding protein EngB</fullName>
    </recommendedName>
</protein>
<dbReference type="RefSeq" id="WP_024048299.1">
    <property type="nucleotide sequence ID" value="NZ_CABWNB010000003.1"/>
</dbReference>
<keyword evidence="9 10" id="KW-0131">Cell cycle</keyword>
<evidence type="ECO:0000256" key="4">
    <source>
        <dbReference type="ARBA" id="ARBA00022723"/>
    </source>
</evidence>
<reference evidence="12 13" key="1">
    <citation type="submission" date="2020-08" db="EMBL/GenBank/DDBJ databases">
        <title>Genomic Encyclopedia of Type Strains, Phase IV (KMG-IV): sequencing the most valuable type-strain genomes for metagenomic binning, comparative biology and taxonomic classification.</title>
        <authorList>
            <person name="Goeker M."/>
        </authorList>
    </citation>
    <scope>NUCLEOTIDE SEQUENCE [LARGE SCALE GENOMIC DNA]</scope>
    <source>
        <strain evidence="12 13">DSM 21255</strain>
    </source>
</reference>
<evidence type="ECO:0000256" key="9">
    <source>
        <dbReference type="ARBA" id="ARBA00023306"/>
    </source>
</evidence>
<keyword evidence="3 10" id="KW-0132">Cell division</keyword>
<dbReference type="Proteomes" id="UP000591941">
    <property type="component" value="Unassembled WGS sequence"/>
</dbReference>
<dbReference type="GeneID" id="93485914"/>
<keyword evidence="6" id="KW-0460">Magnesium</keyword>
<gene>
    <name evidence="10" type="primary">engB</name>
    <name evidence="12" type="ORF">HNR45_000642</name>
</gene>
<evidence type="ECO:0000256" key="5">
    <source>
        <dbReference type="ARBA" id="ARBA00022741"/>
    </source>
</evidence>
<keyword evidence="5 10" id="KW-0547">Nucleotide-binding</keyword>
<keyword evidence="13" id="KW-1185">Reference proteome</keyword>
<dbReference type="InterPro" id="IPR006073">
    <property type="entry name" value="GTP-bd"/>
</dbReference>
<dbReference type="PANTHER" id="PTHR11649:SF13">
    <property type="entry name" value="ENGB-TYPE G DOMAIN-CONTAINING PROTEIN"/>
    <property type="match status" value="1"/>
</dbReference>
<dbReference type="GO" id="GO:0005525">
    <property type="term" value="F:GTP binding"/>
    <property type="evidence" value="ECO:0007669"/>
    <property type="project" value="UniProtKB-UniRule"/>
</dbReference>